<feature type="domain" description="YCII-related" evidence="1">
    <location>
        <begin position="15"/>
        <end position="107"/>
    </location>
</feature>
<evidence type="ECO:0000313" key="3">
    <source>
        <dbReference type="Proteomes" id="UP000265703"/>
    </source>
</evidence>
<gene>
    <name evidence="2" type="ORF">C1645_586900</name>
</gene>
<protein>
    <recommendedName>
        <fullName evidence="1">YCII-related domain-containing protein</fullName>
    </recommendedName>
</protein>
<proteinExistence type="predicted"/>
<evidence type="ECO:0000259" key="1">
    <source>
        <dbReference type="Pfam" id="PF03795"/>
    </source>
</evidence>
<dbReference type="InterPro" id="IPR011008">
    <property type="entry name" value="Dimeric_a/b-barrel"/>
</dbReference>
<sequence>MYYVFIGKKQFLLLATDYANADAYSRRLSVREEHLTRARVAKEKGFIIAGGAILAPELNVEGSAEGTMVGSLIIFEAENEEQIRKEIEQDPYVINKVWERYEIWPFKM</sequence>
<organism evidence="2 3">
    <name type="scientific">Glomus cerebriforme</name>
    <dbReference type="NCBI Taxonomy" id="658196"/>
    <lineage>
        <taxon>Eukaryota</taxon>
        <taxon>Fungi</taxon>
        <taxon>Fungi incertae sedis</taxon>
        <taxon>Mucoromycota</taxon>
        <taxon>Glomeromycotina</taxon>
        <taxon>Glomeromycetes</taxon>
        <taxon>Glomerales</taxon>
        <taxon>Glomeraceae</taxon>
        <taxon>Glomus</taxon>
    </lineage>
</organism>
<dbReference type="Proteomes" id="UP000265703">
    <property type="component" value="Unassembled WGS sequence"/>
</dbReference>
<dbReference type="SUPFAM" id="SSF54909">
    <property type="entry name" value="Dimeric alpha+beta barrel"/>
    <property type="match status" value="1"/>
</dbReference>
<comment type="caution">
    <text evidence="2">The sequence shown here is derived from an EMBL/GenBank/DDBJ whole genome shotgun (WGS) entry which is preliminary data.</text>
</comment>
<evidence type="ECO:0000313" key="2">
    <source>
        <dbReference type="EMBL" id="RIA98903.1"/>
    </source>
</evidence>
<dbReference type="OrthoDB" id="5519740at2759"/>
<dbReference type="InterPro" id="IPR005545">
    <property type="entry name" value="YCII"/>
</dbReference>
<accession>A0A397TKY9</accession>
<reference evidence="2 3" key="1">
    <citation type="submission" date="2018-06" db="EMBL/GenBank/DDBJ databases">
        <title>Comparative genomics reveals the genomic features of Rhizophagus irregularis, R. cerebriforme, R. diaphanum and Gigaspora rosea, and their symbiotic lifestyle signature.</title>
        <authorList>
            <person name="Morin E."/>
            <person name="San Clemente H."/>
            <person name="Chen E.C.H."/>
            <person name="De La Providencia I."/>
            <person name="Hainaut M."/>
            <person name="Kuo A."/>
            <person name="Kohler A."/>
            <person name="Murat C."/>
            <person name="Tang N."/>
            <person name="Roy S."/>
            <person name="Loubradou J."/>
            <person name="Henrissat B."/>
            <person name="Grigoriev I.V."/>
            <person name="Corradi N."/>
            <person name="Roux C."/>
            <person name="Martin F.M."/>
        </authorList>
    </citation>
    <scope>NUCLEOTIDE SEQUENCE [LARGE SCALE GENOMIC DNA]</scope>
    <source>
        <strain evidence="2 3">DAOM 227022</strain>
    </source>
</reference>
<dbReference type="Pfam" id="PF03795">
    <property type="entry name" value="YCII"/>
    <property type="match status" value="1"/>
</dbReference>
<dbReference type="PANTHER" id="PTHR33606">
    <property type="entry name" value="PROTEIN YCII"/>
    <property type="match status" value="1"/>
</dbReference>
<dbReference type="EMBL" id="QKYT01000009">
    <property type="protein sequence ID" value="RIA98903.1"/>
    <property type="molecule type" value="Genomic_DNA"/>
</dbReference>
<dbReference type="InterPro" id="IPR051807">
    <property type="entry name" value="Sec-metab_biosynth-assoc"/>
</dbReference>
<keyword evidence="3" id="KW-1185">Reference proteome</keyword>
<dbReference type="PANTHER" id="PTHR33606:SF3">
    <property type="entry name" value="PROTEIN YCII"/>
    <property type="match status" value="1"/>
</dbReference>
<dbReference type="AlphaFoldDB" id="A0A397TKY9"/>
<dbReference type="Gene3D" id="3.30.70.1060">
    <property type="entry name" value="Dimeric alpha+beta barrel"/>
    <property type="match status" value="1"/>
</dbReference>
<name>A0A397TKY9_9GLOM</name>